<dbReference type="Proteomes" id="UP000515204">
    <property type="component" value="Unplaced"/>
</dbReference>
<accession>A0A6P3XTP3</accession>
<dbReference type="AlphaFoldDB" id="A0A6P3XTP3"/>
<dbReference type="GeneID" id="106748150"/>
<reference evidence="2" key="1">
    <citation type="submission" date="2025-08" db="UniProtKB">
        <authorList>
            <consortium name="RefSeq"/>
        </authorList>
    </citation>
    <scope>IDENTIFICATION</scope>
</reference>
<keyword evidence="1" id="KW-1185">Reference proteome</keyword>
<evidence type="ECO:0000313" key="1">
    <source>
        <dbReference type="Proteomes" id="UP000515204"/>
    </source>
</evidence>
<dbReference type="RefSeq" id="XP_014481880.1">
    <property type="nucleotide sequence ID" value="XM_014626394.1"/>
</dbReference>
<evidence type="ECO:0000313" key="2">
    <source>
        <dbReference type="RefSeq" id="XP_014481880.1"/>
    </source>
</evidence>
<name>A0A6P3XTP3_DINQU</name>
<dbReference type="OrthoDB" id="10254713at2759"/>
<gene>
    <name evidence="2" type="primary">LOC106748150</name>
</gene>
<organism evidence="1 2">
    <name type="scientific">Dinoponera quadriceps</name>
    <name type="common">South American ant</name>
    <dbReference type="NCBI Taxonomy" id="609295"/>
    <lineage>
        <taxon>Eukaryota</taxon>
        <taxon>Metazoa</taxon>
        <taxon>Ecdysozoa</taxon>
        <taxon>Arthropoda</taxon>
        <taxon>Hexapoda</taxon>
        <taxon>Insecta</taxon>
        <taxon>Pterygota</taxon>
        <taxon>Neoptera</taxon>
        <taxon>Endopterygota</taxon>
        <taxon>Hymenoptera</taxon>
        <taxon>Apocrita</taxon>
        <taxon>Aculeata</taxon>
        <taxon>Formicoidea</taxon>
        <taxon>Formicidae</taxon>
        <taxon>Ponerinae</taxon>
        <taxon>Ponerini</taxon>
        <taxon>Dinoponera</taxon>
    </lineage>
</organism>
<proteinExistence type="predicted"/>
<sequence>MHNNKYNTDVTINKSSASQDIYAFQKEVALQRLSTLALQQARKNVIFADDALAGENAIEETRKQSTNTFLQNLDKISKMEIMNETVDAESKNTVEADSRFDSLLERSRGEGFIKTNPHRNTVTGRKSIIFMPPGVPAALNAATQDAQHKSVIVIILASPRTVLPLTLHLHTYTGYLSIDDYLLYNVTSDIRLIIIQSSHTDEARNSGTPVEPLSIGSAHSRMKASVNIGVKSMQMDMPPTTSLTPLEAVAISCTLEEYLEKLATFGYVIQADVDPRWDDAFKTIDETYGVPDEPRIIFREDMGLLPLVPNASEKMQRDRCARHLRSSSSQTARDIYEMLEKKNIDIRYSANIHGSVIYERII</sequence>
<protein>
    <submittedName>
        <fullName evidence="2">Uncharacterized protein LOC106748150</fullName>
    </submittedName>
</protein>
<dbReference type="KEGG" id="dqu:106748150"/>